<accession>A0A833MXM6</accession>
<gene>
    <name evidence="2" type="ORF">F8B43_1883</name>
</gene>
<feature type="region of interest" description="Disordered" evidence="1">
    <location>
        <begin position="19"/>
        <end position="56"/>
    </location>
</feature>
<comment type="caution">
    <text evidence="2">The sequence shown here is derived from an EMBL/GenBank/DDBJ whole genome shotgun (WGS) entry which is preliminary data.</text>
</comment>
<dbReference type="AlphaFoldDB" id="A0A833MXM6"/>
<dbReference type="Proteomes" id="UP000469949">
    <property type="component" value="Unassembled WGS sequence"/>
</dbReference>
<proteinExistence type="predicted"/>
<name>A0A833MXM6_9HYPH</name>
<sequence length="56" mass="6239">MPKHGVDYIWRIVDERLGELPHDPQWSQKAGRRSRVETPPGGSRGTSADARAGKLD</sequence>
<evidence type="ECO:0000256" key="1">
    <source>
        <dbReference type="SAM" id="MobiDB-lite"/>
    </source>
</evidence>
<organism evidence="2 3">
    <name type="scientific">Methylorubrum populi</name>
    <dbReference type="NCBI Taxonomy" id="223967"/>
    <lineage>
        <taxon>Bacteria</taxon>
        <taxon>Pseudomonadati</taxon>
        <taxon>Pseudomonadota</taxon>
        <taxon>Alphaproteobacteria</taxon>
        <taxon>Hyphomicrobiales</taxon>
        <taxon>Methylobacteriaceae</taxon>
        <taxon>Methylorubrum</taxon>
    </lineage>
</organism>
<dbReference type="EMBL" id="WEKV01000009">
    <property type="protein sequence ID" value="KAB7785382.1"/>
    <property type="molecule type" value="Genomic_DNA"/>
</dbReference>
<evidence type="ECO:0000313" key="2">
    <source>
        <dbReference type="EMBL" id="KAB7785382.1"/>
    </source>
</evidence>
<reference evidence="2 3" key="1">
    <citation type="submission" date="2019-10" db="EMBL/GenBank/DDBJ databases">
        <title>Draft Genome Sequence of the Caffeine Degrading Methylotroph Methylorubrum populi PINKEL.</title>
        <authorList>
            <person name="Dawson S.C."/>
            <person name="Zhang X."/>
            <person name="Wright M.E."/>
            <person name="Sharma G."/>
            <person name="Langner J.T."/>
            <person name="Ditty J.L."/>
            <person name="Subuyuj G.A."/>
        </authorList>
    </citation>
    <scope>NUCLEOTIDE SEQUENCE [LARGE SCALE GENOMIC DNA]</scope>
    <source>
        <strain evidence="2 3">Pinkel</strain>
    </source>
</reference>
<protein>
    <submittedName>
        <fullName evidence="2">Uncharacterized protein</fullName>
    </submittedName>
</protein>
<evidence type="ECO:0000313" key="3">
    <source>
        <dbReference type="Proteomes" id="UP000469949"/>
    </source>
</evidence>